<sequence length="73" mass="8235">MDTVLPNHRIEVKSIAMIREEPSLRCQTGPQYIISKTSVATEYDHNGNDQMNQGKTHVQSASYESFSMSLIYG</sequence>
<name>A0AAV6VSQ9_9ARAC</name>
<dbReference type="Proteomes" id="UP000827092">
    <property type="component" value="Unassembled WGS sequence"/>
</dbReference>
<evidence type="ECO:0000313" key="1">
    <source>
        <dbReference type="EMBL" id="KAG8199947.1"/>
    </source>
</evidence>
<protein>
    <submittedName>
        <fullName evidence="1">Uncharacterized protein</fullName>
    </submittedName>
</protein>
<comment type="caution">
    <text evidence="1">The sequence shown here is derived from an EMBL/GenBank/DDBJ whole genome shotgun (WGS) entry which is preliminary data.</text>
</comment>
<reference evidence="1 2" key="1">
    <citation type="journal article" date="2022" name="Nat. Ecol. Evol.">
        <title>A masculinizing supergene underlies an exaggerated male reproductive morph in a spider.</title>
        <authorList>
            <person name="Hendrickx F."/>
            <person name="De Corte Z."/>
            <person name="Sonet G."/>
            <person name="Van Belleghem S.M."/>
            <person name="Kostlbacher S."/>
            <person name="Vangestel C."/>
        </authorList>
    </citation>
    <scope>NUCLEOTIDE SEQUENCE [LARGE SCALE GENOMIC DNA]</scope>
    <source>
        <strain evidence="1">W744_W776</strain>
    </source>
</reference>
<proteinExistence type="predicted"/>
<keyword evidence="2" id="KW-1185">Reference proteome</keyword>
<accession>A0AAV6VSQ9</accession>
<dbReference type="AlphaFoldDB" id="A0AAV6VSQ9"/>
<dbReference type="EMBL" id="JAFNEN010000022">
    <property type="protein sequence ID" value="KAG8199947.1"/>
    <property type="molecule type" value="Genomic_DNA"/>
</dbReference>
<evidence type="ECO:0000313" key="2">
    <source>
        <dbReference type="Proteomes" id="UP000827092"/>
    </source>
</evidence>
<gene>
    <name evidence="1" type="ORF">JTE90_006194</name>
</gene>
<organism evidence="1 2">
    <name type="scientific">Oedothorax gibbosus</name>
    <dbReference type="NCBI Taxonomy" id="931172"/>
    <lineage>
        <taxon>Eukaryota</taxon>
        <taxon>Metazoa</taxon>
        <taxon>Ecdysozoa</taxon>
        <taxon>Arthropoda</taxon>
        <taxon>Chelicerata</taxon>
        <taxon>Arachnida</taxon>
        <taxon>Araneae</taxon>
        <taxon>Araneomorphae</taxon>
        <taxon>Entelegynae</taxon>
        <taxon>Araneoidea</taxon>
        <taxon>Linyphiidae</taxon>
        <taxon>Erigoninae</taxon>
        <taxon>Oedothorax</taxon>
    </lineage>
</organism>